<proteinExistence type="predicted"/>
<gene>
    <name evidence="3" type="ORF">PV06_04486</name>
</gene>
<feature type="region of interest" description="Disordered" evidence="1">
    <location>
        <begin position="512"/>
        <end position="603"/>
    </location>
</feature>
<dbReference type="Pfam" id="PF08729">
    <property type="entry name" value="HUN"/>
    <property type="match status" value="1"/>
</dbReference>
<evidence type="ECO:0000259" key="2">
    <source>
        <dbReference type="Pfam" id="PF08729"/>
    </source>
</evidence>
<dbReference type="STRING" id="215243.A0A0D2C0Z6"/>
<dbReference type="HOGENOM" id="CLU_012566_1_0_1"/>
<keyword evidence="4" id="KW-1185">Reference proteome</keyword>
<dbReference type="InterPro" id="IPR014840">
    <property type="entry name" value="HRD"/>
</dbReference>
<organism evidence="3 4">
    <name type="scientific">Exophiala oligosperma</name>
    <dbReference type="NCBI Taxonomy" id="215243"/>
    <lineage>
        <taxon>Eukaryota</taxon>
        <taxon>Fungi</taxon>
        <taxon>Dikarya</taxon>
        <taxon>Ascomycota</taxon>
        <taxon>Pezizomycotina</taxon>
        <taxon>Eurotiomycetes</taxon>
        <taxon>Chaetothyriomycetidae</taxon>
        <taxon>Chaetothyriales</taxon>
        <taxon>Herpotrichiellaceae</taxon>
        <taxon>Exophiala</taxon>
    </lineage>
</organism>
<feature type="compositionally biased region" description="Basic and acidic residues" evidence="1">
    <location>
        <begin position="514"/>
        <end position="527"/>
    </location>
</feature>
<feature type="compositionally biased region" description="Low complexity" evidence="1">
    <location>
        <begin position="8"/>
        <end position="19"/>
    </location>
</feature>
<feature type="compositionally biased region" description="Low complexity" evidence="1">
    <location>
        <begin position="404"/>
        <end position="419"/>
    </location>
</feature>
<feature type="compositionally biased region" description="Gly residues" evidence="1">
    <location>
        <begin position="535"/>
        <end position="546"/>
    </location>
</feature>
<evidence type="ECO:0000313" key="4">
    <source>
        <dbReference type="Proteomes" id="UP000053342"/>
    </source>
</evidence>
<dbReference type="RefSeq" id="XP_016263593.1">
    <property type="nucleotide sequence ID" value="XM_016405387.1"/>
</dbReference>
<feature type="compositionally biased region" description="Polar residues" evidence="1">
    <location>
        <begin position="127"/>
        <end position="139"/>
    </location>
</feature>
<feature type="compositionally biased region" description="Polar residues" evidence="1">
    <location>
        <begin position="280"/>
        <end position="291"/>
    </location>
</feature>
<name>A0A0D2C0Z6_9EURO</name>
<feature type="compositionally biased region" description="Low complexity" evidence="1">
    <location>
        <begin position="246"/>
        <end position="258"/>
    </location>
</feature>
<dbReference type="GeneID" id="27356560"/>
<feature type="region of interest" description="Disordered" evidence="1">
    <location>
        <begin position="400"/>
        <end position="487"/>
    </location>
</feature>
<dbReference type="VEuPathDB" id="FungiDB:PV06_04486"/>
<feature type="compositionally biased region" description="Low complexity" evidence="1">
    <location>
        <begin position="335"/>
        <end position="352"/>
    </location>
</feature>
<feature type="compositionally biased region" description="Basic and acidic residues" evidence="1">
    <location>
        <begin position="574"/>
        <end position="591"/>
    </location>
</feature>
<dbReference type="OrthoDB" id="5576775at2759"/>
<feature type="domain" description="Hpc2-related" evidence="2">
    <location>
        <begin position="471"/>
        <end position="511"/>
    </location>
</feature>
<feature type="compositionally biased region" description="Polar residues" evidence="1">
    <location>
        <begin position="48"/>
        <end position="68"/>
    </location>
</feature>
<reference evidence="3 4" key="1">
    <citation type="submission" date="2015-01" db="EMBL/GenBank/DDBJ databases">
        <title>The Genome Sequence of Exophiala oligosperma CBS72588.</title>
        <authorList>
            <consortium name="The Broad Institute Genomics Platform"/>
            <person name="Cuomo C."/>
            <person name="de Hoog S."/>
            <person name="Gorbushina A."/>
            <person name="Stielow B."/>
            <person name="Teixiera M."/>
            <person name="Abouelleil A."/>
            <person name="Chapman S.B."/>
            <person name="Priest M."/>
            <person name="Young S.K."/>
            <person name="Wortman J."/>
            <person name="Nusbaum C."/>
            <person name="Birren B."/>
        </authorList>
    </citation>
    <scope>NUCLEOTIDE SEQUENCE [LARGE SCALE GENOMIC DNA]</scope>
    <source>
        <strain evidence="3 4">CBS 72588</strain>
    </source>
</reference>
<dbReference type="AlphaFoldDB" id="A0A0D2C0Z6"/>
<evidence type="ECO:0000256" key="1">
    <source>
        <dbReference type="SAM" id="MobiDB-lite"/>
    </source>
</evidence>
<feature type="compositionally biased region" description="Basic and acidic residues" evidence="1">
    <location>
        <begin position="82"/>
        <end position="92"/>
    </location>
</feature>
<feature type="compositionally biased region" description="Basic residues" evidence="1">
    <location>
        <begin position="93"/>
        <end position="108"/>
    </location>
</feature>
<feature type="region of interest" description="Disordered" evidence="1">
    <location>
        <begin position="1"/>
        <end position="359"/>
    </location>
</feature>
<sequence length="603" mass="63252">METLEVRSSSNELSSAPPSDAESTPGPLSYLTARRDTLPPSNLGMRDSVTSSATPAGQATKPTPQPASQAEVKPKATRRKKDPNAPKPEKKEKAPKKPRVAAPSRKKQKLEPAIIRDTIDIAPAYNPNLQSSTLNQPFSYSPPAAAHHSQPQNSAYNVRPSGPDSTMYPQQAPPPRYDQTPPVPPPAPAPAPAPRSMYDPIRSMTISRLVDPVPPAPIPQTSQTTPPRPTYNPSTSPAISGIIDHPAIPARPASSAPQIAPPSAPSPYDQTNGKAAATSPRVNGSPAVTKTETIDLDPVVKKSAPAKKPPSEAPTRVTSPKPARAKEQPLPPLPGSGLLSASLFGGDSGADANQKDAKGPNIVLHIDLKDPKNQIINFARLAEEKYGFAALYPRQAAQRERLAKVAAAGAALERSASGSKAGGTSAGESGDEDLSVDIDRDSDNDGDVAMSGVNGHDAMNSGTDAPEPKKKRKRKVEEYDQDDPFVDDSELLWEAQAAASKDGFFVYCGPLVPEGEKPAVERADGTIKRGRGRGRGGGPGSRGGRAGAASDRAAGRGGGPGSRGGGITRKPRITKAERAQMESEKHQREKIAPLVAKPPAYPG</sequence>
<protein>
    <recommendedName>
        <fullName evidence="2">Hpc2-related domain-containing protein</fullName>
    </recommendedName>
</protein>
<feature type="compositionally biased region" description="Pro residues" evidence="1">
    <location>
        <begin position="171"/>
        <end position="193"/>
    </location>
</feature>
<evidence type="ECO:0000313" key="3">
    <source>
        <dbReference type="EMBL" id="KIW43377.1"/>
    </source>
</evidence>
<dbReference type="EMBL" id="KN847335">
    <property type="protein sequence ID" value="KIW43377.1"/>
    <property type="molecule type" value="Genomic_DNA"/>
</dbReference>
<accession>A0A0D2C0Z6</accession>
<dbReference type="Proteomes" id="UP000053342">
    <property type="component" value="Unassembled WGS sequence"/>
</dbReference>
<feature type="compositionally biased region" description="Gly residues" evidence="1">
    <location>
        <begin position="555"/>
        <end position="567"/>
    </location>
</feature>